<dbReference type="STRING" id="638301.HMPREF0444_0308"/>
<dbReference type="EMBL" id="ACKZ01000008">
    <property type="protein sequence ID" value="EEW38064.1"/>
    <property type="molecule type" value="Genomic_DNA"/>
</dbReference>
<evidence type="ECO:0000313" key="1">
    <source>
        <dbReference type="EMBL" id="EEW38064.1"/>
    </source>
</evidence>
<keyword evidence="2" id="KW-1185">Reference proteome</keyword>
<proteinExistence type="predicted"/>
<dbReference type="Proteomes" id="UP000005926">
    <property type="component" value="Unassembled WGS sequence"/>
</dbReference>
<sequence>MFLPYCLNFCILKKKKESRVFMKKSKKSNKKSKEEEMTLVDCYYIPSVIAEQFQLLREHCALEVEKELALLFSKVVREYREEVGQVVVSYDDNGNKTCEIPLSPIEVSKLEKEISAERLNKYILSKID</sequence>
<comment type="caution">
    <text evidence="1">The sequence shown here is derived from an EMBL/GenBank/DDBJ whole genome shotgun (WGS) entry which is preliminary data.</text>
</comment>
<accession>C8NEG3</accession>
<gene>
    <name evidence="1" type="ORF">HMPREF0444_0308</name>
</gene>
<protein>
    <submittedName>
        <fullName evidence="1">Uncharacterized protein</fullName>
    </submittedName>
</protein>
<reference evidence="1 2" key="1">
    <citation type="submission" date="2009-08" db="EMBL/GenBank/DDBJ databases">
        <authorList>
            <person name="Muzny D."/>
            <person name="Qin X."/>
            <person name="Deng J."/>
            <person name="Jiang H."/>
            <person name="Liu Y."/>
            <person name="Qu J."/>
            <person name="Song X.-Z."/>
            <person name="Zhang L."/>
            <person name="Thornton R."/>
            <person name="Coyle M."/>
            <person name="Francisco L."/>
            <person name="Jackson L."/>
            <person name="Javaid M."/>
            <person name="Korchina V."/>
            <person name="Kovar C."/>
            <person name="Mata R."/>
            <person name="Mathew T."/>
            <person name="Ngo R."/>
            <person name="Nguyen L."/>
            <person name="Nguyen N."/>
            <person name="Okwuonu G."/>
            <person name="Ongeri F."/>
            <person name="Pham C."/>
            <person name="Simmons D."/>
            <person name="Wilczek-Boney K."/>
            <person name="Hale W."/>
            <person name="Jakkamsetti A."/>
            <person name="Pham P."/>
            <person name="Ruth R."/>
            <person name="San Lucas F."/>
            <person name="Warren J."/>
            <person name="Zhang J."/>
            <person name="Zhao Z."/>
            <person name="Zhou C."/>
            <person name="Zhu D."/>
            <person name="Lee S."/>
            <person name="Bess C."/>
            <person name="Blankenburg K."/>
            <person name="Forbes L."/>
            <person name="Fu Q."/>
            <person name="Gubbala S."/>
            <person name="Hirani K."/>
            <person name="Jayaseelan J.C."/>
            <person name="Lara F."/>
            <person name="Munidasa M."/>
            <person name="Palculict T."/>
            <person name="Patil S."/>
            <person name="Pu L.-L."/>
            <person name="Saada N."/>
            <person name="Tang L."/>
            <person name="Weissenberger G."/>
            <person name="Zhu Y."/>
            <person name="Hemphill L."/>
            <person name="Shang Y."/>
            <person name="Youmans B."/>
            <person name="Ayvaz T."/>
            <person name="Ross M."/>
            <person name="Santibanez J."/>
            <person name="Aqrawi P."/>
            <person name="Gross S."/>
            <person name="Joshi V."/>
            <person name="Fowler G."/>
            <person name="Nazareth L."/>
            <person name="Reid J."/>
            <person name="Worley K."/>
            <person name="Petrosino J."/>
            <person name="Highlander S."/>
            <person name="Gibbs R."/>
        </authorList>
    </citation>
    <scope>NUCLEOTIDE SEQUENCE [LARGE SCALE GENOMIC DNA]</scope>
    <source>
        <strain evidence="1 2">ATCC 49175</strain>
    </source>
</reference>
<dbReference type="HOGENOM" id="CLU_160602_0_0_9"/>
<organism evidence="1 2">
    <name type="scientific">Granulicatella adiacens ATCC 49175</name>
    <dbReference type="NCBI Taxonomy" id="638301"/>
    <lineage>
        <taxon>Bacteria</taxon>
        <taxon>Bacillati</taxon>
        <taxon>Bacillota</taxon>
        <taxon>Bacilli</taxon>
        <taxon>Lactobacillales</taxon>
        <taxon>Carnobacteriaceae</taxon>
        <taxon>Granulicatella</taxon>
    </lineage>
</organism>
<dbReference type="AlphaFoldDB" id="C8NEG3"/>
<evidence type="ECO:0000313" key="2">
    <source>
        <dbReference type="Proteomes" id="UP000005926"/>
    </source>
</evidence>
<name>C8NEG3_9LACT</name>